<dbReference type="Pfam" id="PF17113">
    <property type="entry name" value="AmpE"/>
    <property type="match status" value="1"/>
</dbReference>
<evidence type="ECO:0000313" key="2">
    <source>
        <dbReference type="EMBL" id="RMA79353.1"/>
    </source>
</evidence>
<keyword evidence="3" id="KW-1185">Reference proteome</keyword>
<feature type="transmembrane region" description="Helical" evidence="1">
    <location>
        <begin position="157"/>
        <end position="177"/>
    </location>
</feature>
<feature type="transmembrane region" description="Helical" evidence="1">
    <location>
        <begin position="69"/>
        <end position="86"/>
    </location>
</feature>
<comment type="caution">
    <text evidence="2">The sequence shown here is derived from an EMBL/GenBank/DDBJ whole genome shotgun (WGS) entry which is preliminary data.</text>
</comment>
<accession>A0A3M0A2Y6</accession>
<protein>
    <submittedName>
        <fullName evidence="2">Membrane protein required for beta-lactamase induction</fullName>
    </submittedName>
</protein>
<keyword evidence="1" id="KW-1133">Transmembrane helix</keyword>
<organism evidence="2 3">
    <name type="scientific">Umboniibacter marinipuniceus</name>
    <dbReference type="NCBI Taxonomy" id="569599"/>
    <lineage>
        <taxon>Bacteria</taxon>
        <taxon>Pseudomonadati</taxon>
        <taxon>Pseudomonadota</taxon>
        <taxon>Gammaproteobacteria</taxon>
        <taxon>Cellvibrionales</taxon>
        <taxon>Cellvibrionaceae</taxon>
        <taxon>Umboniibacter</taxon>
    </lineage>
</organism>
<dbReference type="EMBL" id="REFJ01000004">
    <property type="protein sequence ID" value="RMA79353.1"/>
    <property type="molecule type" value="Genomic_DNA"/>
</dbReference>
<dbReference type="AlphaFoldDB" id="A0A3M0A2Y6"/>
<proteinExistence type="predicted"/>
<dbReference type="GO" id="GO:0046677">
    <property type="term" value="P:response to antibiotic"/>
    <property type="evidence" value="ECO:0007669"/>
    <property type="project" value="TreeGrafter"/>
</dbReference>
<sequence>MSFFVVLVVYLLYRKGEGWHRLQRRVWLGNWWNVSGDKGTAVGRFIYLALPLGGLASAYWLLSPMGLMGSLALVLIDLFVLVQILGEQSLRAHFDDYREQLVAGEMMEVGAQAAKDLGYDNPTDSESAYKLVWQALARRAFIDFFAILFWYWLGESFFGLGALFAMAWRLIFIGAAHDSWFFKLRHMAGWIPARLALLGYAFVGNFSTTIPVLMRSLTDFHIRTSRLLCDGAKAALVVDNDAQDEGEKPFERLFQLVQNAELVWLAAFSLLAIAGA</sequence>
<feature type="transmembrane region" description="Helical" evidence="1">
    <location>
        <begin position="197"/>
        <end position="217"/>
    </location>
</feature>
<reference evidence="2 3" key="1">
    <citation type="submission" date="2018-10" db="EMBL/GenBank/DDBJ databases">
        <title>Genomic Encyclopedia of Type Strains, Phase IV (KMG-IV): sequencing the most valuable type-strain genomes for metagenomic binning, comparative biology and taxonomic classification.</title>
        <authorList>
            <person name="Goeker M."/>
        </authorList>
    </citation>
    <scope>NUCLEOTIDE SEQUENCE [LARGE SCALE GENOMIC DNA]</scope>
    <source>
        <strain evidence="2 3">DSM 25080</strain>
    </source>
</reference>
<dbReference type="RefSeq" id="WP_121877112.1">
    <property type="nucleotide sequence ID" value="NZ_REFJ01000004.1"/>
</dbReference>
<dbReference type="Proteomes" id="UP000267187">
    <property type="component" value="Unassembled WGS sequence"/>
</dbReference>
<dbReference type="PANTHER" id="PTHR38684:SF1">
    <property type="entry name" value="PROTEIN AMPE"/>
    <property type="match status" value="1"/>
</dbReference>
<evidence type="ECO:0000256" key="1">
    <source>
        <dbReference type="SAM" id="Phobius"/>
    </source>
</evidence>
<dbReference type="InterPro" id="IPR052966">
    <property type="entry name" value="Beta-lactamase_Reg"/>
</dbReference>
<keyword evidence="1" id="KW-0472">Membrane</keyword>
<name>A0A3M0A2Y6_9GAMM</name>
<evidence type="ECO:0000313" key="3">
    <source>
        <dbReference type="Proteomes" id="UP000267187"/>
    </source>
</evidence>
<dbReference type="GO" id="GO:0005886">
    <property type="term" value="C:plasma membrane"/>
    <property type="evidence" value="ECO:0007669"/>
    <property type="project" value="TreeGrafter"/>
</dbReference>
<dbReference type="PANTHER" id="PTHR38684">
    <property type="entry name" value="PROTEIN AMPE"/>
    <property type="match status" value="1"/>
</dbReference>
<dbReference type="OrthoDB" id="9811967at2"/>
<dbReference type="InterPro" id="IPR031347">
    <property type="entry name" value="AmpE"/>
</dbReference>
<keyword evidence="1" id="KW-0812">Transmembrane</keyword>
<gene>
    <name evidence="2" type="ORF">DFR27_1793</name>
</gene>